<evidence type="ECO:0000313" key="7">
    <source>
        <dbReference type="Proteomes" id="UP000604381"/>
    </source>
</evidence>
<dbReference type="InterPro" id="IPR050984">
    <property type="entry name" value="Gfo/Idh/MocA_domain"/>
</dbReference>
<keyword evidence="2" id="KW-0560">Oxidoreductase</keyword>
<evidence type="ECO:0000259" key="4">
    <source>
        <dbReference type="Pfam" id="PF01408"/>
    </source>
</evidence>
<dbReference type="AlphaFoldDB" id="A0A930Y2Z0"/>
<name>A0A930Y2Z0_9GAMM</name>
<evidence type="ECO:0000256" key="1">
    <source>
        <dbReference type="ARBA" id="ARBA00010928"/>
    </source>
</evidence>
<dbReference type="GO" id="GO:0016491">
    <property type="term" value="F:oxidoreductase activity"/>
    <property type="evidence" value="ECO:0007669"/>
    <property type="project" value="UniProtKB-KW"/>
</dbReference>
<feature type="domain" description="NADP-dependent oxidoreductase" evidence="3">
    <location>
        <begin position="397"/>
        <end position="663"/>
    </location>
</feature>
<feature type="domain" description="GFO/IDH/MocA-like oxidoreductase" evidence="5">
    <location>
        <begin position="134"/>
        <end position="257"/>
    </location>
</feature>
<evidence type="ECO:0000259" key="3">
    <source>
        <dbReference type="Pfam" id="PF00248"/>
    </source>
</evidence>
<evidence type="ECO:0000259" key="5">
    <source>
        <dbReference type="Pfam" id="PF22725"/>
    </source>
</evidence>
<proteinExistence type="inferred from homology"/>
<dbReference type="InterPro" id="IPR023210">
    <property type="entry name" value="NADP_OxRdtase_dom"/>
</dbReference>
<dbReference type="SUPFAM" id="SSF51735">
    <property type="entry name" value="NAD(P)-binding Rossmann-fold domains"/>
    <property type="match status" value="1"/>
</dbReference>
<dbReference type="Pfam" id="PF01408">
    <property type="entry name" value="GFO_IDH_MocA"/>
    <property type="match status" value="1"/>
</dbReference>
<organism evidence="6 7">
    <name type="scientific">Candidatus Amphirhobacter heronislandensis</name>
    <dbReference type="NCBI Taxonomy" id="1732024"/>
    <lineage>
        <taxon>Bacteria</taxon>
        <taxon>Pseudomonadati</taxon>
        <taxon>Pseudomonadota</taxon>
        <taxon>Gammaproteobacteria</taxon>
        <taxon>Candidatus Tethybacterales</taxon>
        <taxon>Candidatus Tethybacteraceae</taxon>
        <taxon>Candidatus Amphirhobacter</taxon>
    </lineage>
</organism>
<dbReference type="InterPro" id="IPR055170">
    <property type="entry name" value="GFO_IDH_MocA-like_dom"/>
</dbReference>
<dbReference type="InterPro" id="IPR036812">
    <property type="entry name" value="NAD(P)_OxRdtase_dom_sf"/>
</dbReference>
<dbReference type="Gene3D" id="3.30.360.10">
    <property type="entry name" value="Dihydrodipicolinate Reductase, domain 2"/>
    <property type="match status" value="1"/>
</dbReference>
<dbReference type="InterPro" id="IPR000683">
    <property type="entry name" value="Gfo/Idh/MocA-like_OxRdtase_N"/>
</dbReference>
<comment type="similarity">
    <text evidence="1">Belongs to the Gfo/Idh/MocA family.</text>
</comment>
<dbReference type="SUPFAM" id="SSF51430">
    <property type="entry name" value="NAD(P)-linked oxidoreductase"/>
    <property type="match status" value="1"/>
</dbReference>
<dbReference type="GO" id="GO:0000166">
    <property type="term" value="F:nucleotide binding"/>
    <property type="evidence" value="ECO:0007669"/>
    <property type="project" value="InterPro"/>
</dbReference>
<dbReference type="Pfam" id="PF22725">
    <property type="entry name" value="GFO_IDH_MocA_C3"/>
    <property type="match status" value="1"/>
</dbReference>
<dbReference type="InterPro" id="IPR036291">
    <property type="entry name" value="NAD(P)-bd_dom_sf"/>
</dbReference>
<sequence length="673" mass="71358">MAAKLRWGIVGPGSIARCFAAGIAASGNAELRAAAGRRAASVEAFAADVGLEAKDAHADVAALLARDDVDAVYVAAPHPAHAQLSIDALRAGKHVLCEKPLGLHAAEVRAMVHVARASGRFFAEGFMYLHHPQIRRALEIIAAGTLGDIEHVEAAFCFDSDYNPDSRLYSTELAGGAVLDVGCYAASLACLVAGAAAGQRFAQPRRVAGVGTKAPSGADARCCALLQFDSGVTAFCKAAVRGENVRYGRVYGTKGTLVFDNPWNPGGGSKPPADTFIEVHAAEGGGREEIACPDDFQFAFEARAVSAAILDGAVEPPAPAMDWAGSIGNAEVLDAWRREMDYELPQEQLPGARALRGVIQTKHKMRMVEIEGVGRPLSQLVMGCDNQERVADGAVIWDAWMEAGGNAFDTAYVYGGGLMERLLGRWLKDRGVADEAVVVVKGAHTPHCDPESLRAQLRESLDRLQLDRAPIYVMHRDNPAVPVGEFIDCLDGLAAEGLLGACGASNWSLARFEEANAYAKANGKKEFAILNNNLSLARMTKPVWDGCVSSNDPAVLAYLAKAHKAHLSWSAQARGFFVDPALRGPLPAGTTPDECFGGEDNEERRRRAAELARELGTATHVVAAAWVLRQPFASVALIGPRQPSEIAAALPALAIELSEAQLAWLNLAGDKPA</sequence>
<dbReference type="PANTHER" id="PTHR22604:SF105">
    <property type="entry name" value="TRANS-1,2-DIHYDROBENZENE-1,2-DIOL DEHYDROGENASE"/>
    <property type="match status" value="1"/>
</dbReference>
<feature type="domain" description="Gfo/Idh/MocA-like oxidoreductase N-terminal" evidence="4">
    <location>
        <begin position="5"/>
        <end position="125"/>
    </location>
</feature>
<dbReference type="SUPFAM" id="SSF55347">
    <property type="entry name" value="Glyceraldehyde-3-phosphate dehydrogenase-like, C-terminal domain"/>
    <property type="match status" value="1"/>
</dbReference>
<protein>
    <submittedName>
        <fullName evidence="6">Aldo/keto reductase</fullName>
    </submittedName>
</protein>
<gene>
    <name evidence="6" type="ORF">ISN26_04900</name>
</gene>
<dbReference type="Gene3D" id="3.40.50.720">
    <property type="entry name" value="NAD(P)-binding Rossmann-like Domain"/>
    <property type="match status" value="1"/>
</dbReference>
<keyword evidence="7" id="KW-1185">Reference proteome</keyword>
<dbReference type="PANTHER" id="PTHR22604">
    <property type="entry name" value="OXIDOREDUCTASES"/>
    <property type="match status" value="1"/>
</dbReference>
<dbReference type="Pfam" id="PF00248">
    <property type="entry name" value="Aldo_ket_red"/>
    <property type="match status" value="1"/>
</dbReference>
<dbReference type="EMBL" id="JADHEI010000033">
    <property type="protein sequence ID" value="MBF2735401.1"/>
    <property type="molecule type" value="Genomic_DNA"/>
</dbReference>
<comment type="caution">
    <text evidence="6">The sequence shown here is derived from an EMBL/GenBank/DDBJ whole genome shotgun (WGS) entry which is preliminary data.</text>
</comment>
<reference evidence="6" key="1">
    <citation type="submission" date="2020-10" db="EMBL/GenBank/DDBJ databases">
        <title>An improved Amphimedon queenslandica hologenome assembly reveals how three proteobacterial symbionts can extend the metabolic phenotypic of their marine sponge host.</title>
        <authorList>
            <person name="Degnan B."/>
            <person name="Degnan S."/>
            <person name="Xiang X."/>
        </authorList>
    </citation>
    <scope>NUCLEOTIDE SEQUENCE</scope>
    <source>
        <strain evidence="6">AqS2</strain>
    </source>
</reference>
<evidence type="ECO:0000256" key="2">
    <source>
        <dbReference type="ARBA" id="ARBA00023002"/>
    </source>
</evidence>
<dbReference type="Proteomes" id="UP000604381">
    <property type="component" value="Unassembled WGS sequence"/>
</dbReference>
<dbReference type="Gene3D" id="3.20.20.100">
    <property type="entry name" value="NADP-dependent oxidoreductase domain"/>
    <property type="match status" value="1"/>
</dbReference>
<accession>A0A930Y2Z0</accession>
<evidence type="ECO:0000313" key="6">
    <source>
        <dbReference type="EMBL" id="MBF2735401.1"/>
    </source>
</evidence>